<dbReference type="EMBL" id="JBAHYK010001888">
    <property type="protein sequence ID" value="KAL0566474.1"/>
    <property type="molecule type" value="Genomic_DNA"/>
</dbReference>
<dbReference type="CDD" id="cd20071">
    <property type="entry name" value="SET_SMYD"/>
    <property type="match status" value="1"/>
</dbReference>
<dbReference type="Pfam" id="PF00856">
    <property type="entry name" value="SET"/>
    <property type="match status" value="1"/>
</dbReference>
<evidence type="ECO:0000259" key="1">
    <source>
        <dbReference type="PROSITE" id="PS50280"/>
    </source>
</evidence>
<dbReference type="Gene3D" id="2.170.270.10">
    <property type="entry name" value="SET domain"/>
    <property type="match status" value="1"/>
</dbReference>
<dbReference type="InterPro" id="IPR046341">
    <property type="entry name" value="SET_dom_sf"/>
</dbReference>
<proteinExistence type="predicted"/>
<sequence length="424" mass="48346">MVFSESLGKNDSSLRNFETSIRSAAPHEMPDNDPEDIIIAMLPDSPQDLSSPYRDPDGHTDCLMHASMKEQILKTPDFPQPILRPPNNVVRHRVDRSRYPGGGLGVFATVDLKQGDLIFSERAFFITSSTIRVGGNGPAPEWSERIQQREGMKQRETELELMLNRMSKEDKKAYLALHNSQHGKEVGPLLGIWETNAFRLQSVIDLKHKNEIYCGVFKDGSRINTSCSPSVGWSFNLHTFAMEFRALRNIEQGEELTTLYNQALLSPCVIRQKALIHYGFTCQCNPCKSRQDSDASRQTIYQNPNPERWRLVLWLIQEEPKRVALGDWVVENSTKIVQLIEQEGLEETSPYDRHLAFLVDAYRAMGNAEGAFICLRKYEAIRRVRHGGEEKSGPNILRAVKSHRRWDWASRVKEVIMYIGMASA</sequence>
<dbReference type="Proteomes" id="UP001465976">
    <property type="component" value="Unassembled WGS sequence"/>
</dbReference>
<dbReference type="PANTHER" id="PTHR47332:SF4">
    <property type="entry name" value="SET DOMAIN-CONTAINING PROTEIN 5"/>
    <property type="match status" value="1"/>
</dbReference>
<keyword evidence="3" id="KW-1185">Reference proteome</keyword>
<accession>A0ABR3EU84</accession>
<organism evidence="2 3">
    <name type="scientific">Marasmius crinis-equi</name>
    <dbReference type="NCBI Taxonomy" id="585013"/>
    <lineage>
        <taxon>Eukaryota</taxon>
        <taxon>Fungi</taxon>
        <taxon>Dikarya</taxon>
        <taxon>Basidiomycota</taxon>
        <taxon>Agaricomycotina</taxon>
        <taxon>Agaricomycetes</taxon>
        <taxon>Agaricomycetidae</taxon>
        <taxon>Agaricales</taxon>
        <taxon>Marasmiineae</taxon>
        <taxon>Marasmiaceae</taxon>
        <taxon>Marasmius</taxon>
    </lineage>
</organism>
<dbReference type="InterPro" id="IPR053185">
    <property type="entry name" value="SET_domain_protein"/>
</dbReference>
<name>A0ABR3EU84_9AGAR</name>
<gene>
    <name evidence="2" type="ORF">V5O48_015538</name>
</gene>
<dbReference type="PROSITE" id="PS50280">
    <property type="entry name" value="SET"/>
    <property type="match status" value="1"/>
</dbReference>
<evidence type="ECO:0000313" key="2">
    <source>
        <dbReference type="EMBL" id="KAL0566474.1"/>
    </source>
</evidence>
<dbReference type="PANTHER" id="PTHR47332">
    <property type="entry name" value="SET DOMAIN-CONTAINING PROTEIN 5"/>
    <property type="match status" value="1"/>
</dbReference>
<protein>
    <recommendedName>
        <fullName evidence="1">SET domain-containing protein</fullName>
    </recommendedName>
</protein>
<reference evidence="2 3" key="1">
    <citation type="submission" date="2024-02" db="EMBL/GenBank/DDBJ databases">
        <title>A draft genome for the cacao thread blight pathogen Marasmius crinis-equi.</title>
        <authorList>
            <person name="Cohen S.P."/>
            <person name="Baruah I.K."/>
            <person name="Amoako-Attah I."/>
            <person name="Bukari Y."/>
            <person name="Meinhardt L.W."/>
            <person name="Bailey B.A."/>
        </authorList>
    </citation>
    <scope>NUCLEOTIDE SEQUENCE [LARGE SCALE GENOMIC DNA]</scope>
    <source>
        <strain evidence="2 3">GH-76</strain>
    </source>
</reference>
<evidence type="ECO:0000313" key="3">
    <source>
        <dbReference type="Proteomes" id="UP001465976"/>
    </source>
</evidence>
<dbReference type="SMART" id="SM00317">
    <property type="entry name" value="SET"/>
    <property type="match status" value="1"/>
</dbReference>
<dbReference type="SUPFAM" id="SSF82199">
    <property type="entry name" value="SET domain"/>
    <property type="match status" value="1"/>
</dbReference>
<dbReference type="InterPro" id="IPR001214">
    <property type="entry name" value="SET_dom"/>
</dbReference>
<feature type="domain" description="SET" evidence="1">
    <location>
        <begin position="92"/>
        <end position="261"/>
    </location>
</feature>
<comment type="caution">
    <text evidence="2">The sequence shown here is derived from an EMBL/GenBank/DDBJ whole genome shotgun (WGS) entry which is preliminary data.</text>
</comment>